<keyword evidence="5" id="KW-0560">Oxidoreductase</keyword>
<accession>A0A367X4Q9</accession>
<dbReference type="OrthoDB" id="9790889at2"/>
<dbReference type="PANTHER" id="PTHR30096">
    <property type="entry name" value="4,5-DOPA DIOXYGENASE EXTRADIOL-LIKE PROTEIN"/>
    <property type="match status" value="1"/>
</dbReference>
<dbReference type="GO" id="GO:0016702">
    <property type="term" value="F:oxidoreductase activity, acting on single donors with incorporation of molecular oxygen, incorporation of two atoms of oxygen"/>
    <property type="evidence" value="ECO:0007669"/>
    <property type="project" value="UniProtKB-ARBA"/>
</dbReference>
<dbReference type="InterPro" id="IPR014436">
    <property type="entry name" value="Extradiol_dOase_DODA"/>
</dbReference>
<evidence type="ECO:0000256" key="3">
    <source>
        <dbReference type="ARBA" id="ARBA00022723"/>
    </source>
</evidence>
<dbReference type="PANTHER" id="PTHR30096:SF0">
    <property type="entry name" value="4,5-DOPA DIOXYGENASE EXTRADIOL-LIKE PROTEIN"/>
    <property type="match status" value="1"/>
</dbReference>
<dbReference type="EMBL" id="JPWH01000010">
    <property type="protein sequence ID" value="RCK48658.1"/>
    <property type="molecule type" value="Genomic_DNA"/>
</dbReference>
<keyword evidence="3" id="KW-0479">Metal-binding</keyword>
<comment type="caution">
    <text evidence="7">The sequence shown here is derived from an EMBL/GenBank/DDBJ whole genome shotgun (WGS) entry which is preliminary data.</text>
</comment>
<dbReference type="CDD" id="cd07363">
    <property type="entry name" value="45_DOPA_Dioxygenase"/>
    <property type="match status" value="1"/>
</dbReference>
<dbReference type="Proteomes" id="UP000252517">
    <property type="component" value="Unassembled WGS sequence"/>
</dbReference>
<dbReference type="GO" id="GO:0008198">
    <property type="term" value="F:ferrous iron binding"/>
    <property type="evidence" value="ECO:0007669"/>
    <property type="project" value="InterPro"/>
</dbReference>
<evidence type="ECO:0000256" key="4">
    <source>
        <dbReference type="ARBA" id="ARBA00022833"/>
    </source>
</evidence>
<keyword evidence="4" id="KW-0862">Zinc</keyword>
<protein>
    <submittedName>
        <fullName evidence="7">Extradiol ring-cleavage dioxygenase</fullName>
    </submittedName>
</protein>
<organism evidence="7 8">
    <name type="scientific">Thalassospira profundimaris</name>
    <dbReference type="NCBI Taxonomy" id="502049"/>
    <lineage>
        <taxon>Bacteria</taxon>
        <taxon>Pseudomonadati</taxon>
        <taxon>Pseudomonadota</taxon>
        <taxon>Alphaproteobacteria</taxon>
        <taxon>Rhodospirillales</taxon>
        <taxon>Thalassospiraceae</taxon>
        <taxon>Thalassospira</taxon>
    </lineage>
</organism>
<evidence type="ECO:0000313" key="8">
    <source>
        <dbReference type="Proteomes" id="UP000252517"/>
    </source>
</evidence>
<evidence type="ECO:0000256" key="2">
    <source>
        <dbReference type="ARBA" id="ARBA00007581"/>
    </source>
</evidence>
<dbReference type="RefSeq" id="WP_114088835.1">
    <property type="nucleotide sequence ID" value="NZ_JPWH01000010.1"/>
</dbReference>
<sequence>MTRSANTQTPSLAPIFISHGSPMLVARQSTPAFDFLHQQLGPHLEGAAAIMVISAHWQAATPTISTAPLQHTIHDFYGFPDALYQLHYDVAGAPDLAREIANRLDFATDDVRGLDHGAWMPMILARPEADIPVFQLSMLERGSPLDHYALGKKLRALRDLDVLVIGSGALTHNLRSLDPNDGPQIDAWAEEFCDWMVTHANAHDIDSLLAYRTKAPHARMAHPHDDHLMPFYVALGAADENYVSKTLHHSIEFANLAMTALRFYDQEEADKAA</sequence>
<dbReference type="AlphaFoldDB" id="A0A367X4Q9"/>
<reference evidence="7 8" key="1">
    <citation type="submission" date="2014-07" db="EMBL/GenBank/DDBJ databases">
        <title>Draft genome sequence of Thalassospira profundimaris S25-3-2.</title>
        <authorList>
            <person name="Lai Q."/>
            <person name="Shao Z."/>
        </authorList>
    </citation>
    <scope>NUCLEOTIDE SEQUENCE [LARGE SCALE GENOMIC DNA]</scope>
    <source>
        <strain evidence="7 8">S25-3-2</strain>
    </source>
</reference>
<dbReference type="SUPFAM" id="SSF53213">
    <property type="entry name" value="LigB-like"/>
    <property type="match status" value="1"/>
</dbReference>
<proteinExistence type="inferred from homology"/>
<comment type="similarity">
    <text evidence="2">Belongs to the DODA-type extradiol aromatic ring-opening dioxygenase family.</text>
</comment>
<name>A0A367X4Q9_9PROT</name>
<evidence type="ECO:0000256" key="5">
    <source>
        <dbReference type="ARBA" id="ARBA00023002"/>
    </source>
</evidence>
<comment type="cofactor">
    <cofactor evidence="1">
        <name>Zn(2+)</name>
        <dbReference type="ChEBI" id="CHEBI:29105"/>
    </cofactor>
</comment>
<evidence type="ECO:0000256" key="1">
    <source>
        <dbReference type="ARBA" id="ARBA00001947"/>
    </source>
</evidence>
<evidence type="ECO:0000313" key="7">
    <source>
        <dbReference type="EMBL" id="RCK48658.1"/>
    </source>
</evidence>
<dbReference type="Gene3D" id="3.40.830.10">
    <property type="entry name" value="LigB-like"/>
    <property type="match status" value="1"/>
</dbReference>
<feature type="domain" description="Extradiol ring-cleavage dioxygenase class III enzyme subunit B" evidence="6">
    <location>
        <begin position="15"/>
        <end position="257"/>
    </location>
</feature>
<dbReference type="GO" id="GO:0008270">
    <property type="term" value="F:zinc ion binding"/>
    <property type="evidence" value="ECO:0007669"/>
    <property type="project" value="InterPro"/>
</dbReference>
<dbReference type="InterPro" id="IPR004183">
    <property type="entry name" value="Xdiol_dOase_suB"/>
</dbReference>
<evidence type="ECO:0000259" key="6">
    <source>
        <dbReference type="Pfam" id="PF02900"/>
    </source>
</evidence>
<dbReference type="Pfam" id="PF02900">
    <property type="entry name" value="LigB"/>
    <property type="match status" value="1"/>
</dbReference>
<keyword evidence="7" id="KW-0223">Dioxygenase</keyword>
<dbReference type="PIRSF" id="PIRSF006157">
    <property type="entry name" value="Doxgns_DODA"/>
    <property type="match status" value="1"/>
</dbReference>
<gene>
    <name evidence="7" type="ORF">TH25_13665</name>
</gene>